<dbReference type="OrthoDB" id="10524895at2759"/>
<dbReference type="Proteomes" id="UP000270094">
    <property type="component" value="Unassembled WGS sequence"/>
</dbReference>
<dbReference type="AlphaFoldDB" id="A0A3P7I7E2"/>
<sequence>MTPAYPAQTPHPIVYSTTPVTSMPTVQMDGEAPDTSQTPNYPAAYLVPVNAPYGSLPQQVLVPAPVCLTR</sequence>
<keyword evidence="3" id="KW-1185">Reference proteome</keyword>
<reference evidence="2 3" key="1">
    <citation type="submission" date="2018-11" db="EMBL/GenBank/DDBJ databases">
        <authorList>
            <consortium name="Pathogen Informatics"/>
        </authorList>
    </citation>
    <scope>NUCLEOTIDE SEQUENCE [LARGE SCALE GENOMIC DNA]</scope>
</reference>
<evidence type="ECO:0000313" key="3">
    <source>
        <dbReference type="Proteomes" id="UP000270094"/>
    </source>
</evidence>
<protein>
    <submittedName>
        <fullName evidence="2">Uncharacterized protein</fullName>
    </submittedName>
</protein>
<gene>
    <name evidence="2" type="ORF">SVUK_LOCUS3768</name>
</gene>
<organism evidence="2 3">
    <name type="scientific">Strongylus vulgaris</name>
    <name type="common">Blood worm</name>
    <dbReference type="NCBI Taxonomy" id="40348"/>
    <lineage>
        <taxon>Eukaryota</taxon>
        <taxon>Metazoa</taxon>
        <taxon>Ecdysozoa</taxon>
        <taxon>Nematoda</taxon>
        <taxon>Chromadorea</taxon>
        <taxon>Rhabditida</taxon>
        <taxon>Rhabditina</taxon>
        <taxon>Rhabditomorpha</taxon>
        <taxon>Strongyloidea</taxon>
        <taxon>Strongylidae</taxon>
        <taxon>Strongylus</taxon>
    </lineage>
</organism>
<accession>A0A3P7I7E2</accession>
<evidence type="ECO:0000313" key="2">
    <source>
        <dbReference type="EMBL" id="VDM68770.1"/>
    </source>
</evidence>
<dbReference type="EMBL" id="UYYB01009921">
    <property type="protein sequence ID" value="VDM68770.1"/>
    <property type="molecule type" value="Genomic_DNA"/>
</dbReference>
<feature type="region of interest" description="Disordered" evidence="1">
    <location>
        <begin position="1"/>
        <end position="39"/>
    </location>
</feature>
<evidence type="ECO:0000256" key="1">
    <source>
        <dbReference type="SAM" id="MobiDB-lite"/>
    </source>
</evidence>
<proteinExistence type="predicted"/>
<feature type="compositionally biased region" description="Polar residues" evidence="1">
    <location>
        <begin position="15"/>
        <end position="25"/>
    </location>
</feature>
<name>A0A3P7I7E2_STRVU</name>